<feature type="domain" description="Histidine kinase" evidence="11">
    <location>
        <begin position="199"/>
        <end position="416"/>
    </location>
</feature>
<feature type="compositionally biased region" description="Basic residues" evidence="10">
    <location>
        <begin position="1"/>
        <end position="10"/>
    </location>
</feature>
<reference evidence="12 13" key="1">
    <citation type="submission" date="2018-03" db="EMBL/GenBank/DDBJ databases">
        <title>Draft Genome Sequences of the Obligatory Marine Myxobacteria Enhygromyxa salina SWB007.</title>
        <authorList>
            <person name="Poehlein A."/>
            <person name="Moghaddam J.A."/>
            <person name="Harms H."/>
            <person name="Alanjari M."/>
            <person name="Koenig G.M."/>
            <person name="Daniel R."/>
            <person name="Schaeberle T.F."/>
        </authorList>
    </citation>
    <scope>NUCLEOTIDE SEQUENCE [LARGE SCALE GENOMIC DNA]</scope>
    <source>
        <strain evidence="12 13">SWB007</strain>
    </source>
</reference>
<dbReference type="PROSITE" id="PS50109">
    <property type="entry name" value="HIS_KIN"/>
    <property type="match status" value="1"/>
</dbReference>
<evidence type="ECO:0000256" key="3">
    <source>
        <dbReference type="ARBA" id="ARBA00012438"/>
    </source>
</evidence>
<evidence type="ECO:0000259" key="11">
    <source>
        <dbReference type="PROSITE" id="PS50109"/>
    </source>
</evidence>
<dbReference type="InterPro" id="IPR005467">
    <property type="entry name" value="His_kinase_dom"/>
</dbReference>
<dbReference type="GO" id="GO:0000160">
    <property type="term" value="P:phosphorelay signal transduction system"/>
    <property type="evidence" value="ECO:0007669"/>
    <property type="project" value="TreeGrafter"/>
</dbReference>
<dbReference type="InterPro" id="IPR050428">
    <property type="entry name" value="TCS_sensor_his_kinase"/>
</dbReference>
<evidence type="ECO:0000313" key="12">
    <source>
        <dbReference type="EMBL" id="PRQ06153.1"/>
    </source>
</evidence>
<evidence type="ECO:0000256" key="1">
    <source>
        <dbReference type="ARBA" id="ARBA00000085"/>
    </source>
</evidence>
<name>A0A2S9YM33_9BACT</name>
<dbReference type="SMART" id="SM00387">
    <property type="entry name" value="HATPase_c"/>
    <property type="match status" value="1"/>
</dbReference>
<feature type="region of interest" description="Disordered" evidence="10">
    <location>
        <begin position="1"/>
        <end position="67"/>
    </location>
</feature>
<keyword evidence="4" id="KW-0597">Phosphoprotein</keyword>
<evidence type="ECO:0000256" key="4">
    <source>
        <dbReference type="ARBA" id="ARBA00022553"/>
    </source>
</evidence>
<dbReference type="Gene3D" id="1.25.10.10">
    <property type="entry name" value="Leucine-rich Repeat Variant"/>
    <property type="match status" value="1"/>
</dbReference>
<evidence type="ECO:0000256" key="9">
    <source>
        <dbReference type="ARBA" id="ARBA00023136"/>
    </source>
</evidence>
<dbReference type="PRINTS" id="PR00344">
    <property type="entry name" value="BCTRLSENSOR"/>
</dbReference>
<dbReference type="AlphaFoldDB" id="A0A2S9YM33"/>
<dbReference type="OrthoDB" id="5499837at2"/>
<keyword evidence="9" id="KW-0472">Membrane</keyword>
<gene>
    <name evidence="12" type="primary">pdhS</name>
    <name evidence="12" type="ORF">ENSA7_41870</name>
</gene>
<proteinExistence type="predicted"/>
<evidence type="ECO:0000256" key="7">
    <source>
        <dbReference type="ARBA" id="ARBA00022777"/>
    </source>
</evidence>
<dbReference type="Pfam" id="PF02518">
    <property type="entry name" value="HATPase_c"/>
    <property type="match status" value="1"/>
</dbReference>
<dbReference type="Proteomes" id="UP000238823">
    <property type="component" value="Unassembled WGS sequence"/>
</dbReference>
<dbReference type="GO" id="GO:0004673">
    <property type="term" value="F:protein histidine kinase activity"/>
    <property type="evidence" value="ECO:0007669"/>
    <property type="project" value="UniProtKB-EC"/>
</dbReference>
<protein>
    <recommendedName>
        <fullName evidence="3">histidine kinase</fullName>
        <ecNumber evidence="3">2.7.13.3</ecNumber>
    </recommendedName>
</protein>
<keyword evidence="5 12" id="KW-0808">Transferase</keyword>
<comment type="subcellular location">
    <subcellularLocation>
        <location evidence="2">Membrane</location>
    </subcellularLocation>
</comment>
<dbReference type="InterPro" id="IPR004358">
    <property type="entry name" value="Sig_transdc_His_kin-like_C"/>
</dbReference>
<dbReference type="PANTHER" id="PTHR45436:SF5">
    <property type="entry name" value="SENSOR HISTIDINE KINASE TRCS"/>
    <property type="match status" value="1"/>
</dbReference>
<evidence type="ECO:0000256" key="10">
    <source>
        <dbReference type="SAM" id="MobiDB-lite"/>
    </source>
</evidence>
<comment type="catalytic activity">
    <reaction evidence="1">
        <text>ATP + protein L-histidine = ADP + protein N-phospho-L-histidine.</text>
        <dbReference type="EC" id="2.7.13.3"/>
    </reaction>
</comment>
<keyword evidence="6" id="KW-0812">Transmembrane</keyword>
<dbReference type="InterPro" id="IPR011989">
    <property type="entry name" value="ARM-like"/>
</dbReference>
<feature type="compositionally biased region" description="Basic residues" evidence="10">
    <location>
        <begin position="17"/>
        <end position="28"/>
    </location>
</feature>
<dbReference type="EMBL" id="PVNL01000083">
    <property type="protein sequence ID" value="PRQ06153.1"/>
    <property type="molecule type" value="Genomic_DNA"/>
</dbReference>
<evidence type="ECO:0000256" key="6">
    <source>
        <dbReference type="ARBA" id="ARBA00022692"/>
    </source>
</evidence>
<feature type="compositionally biased region" description="Low complexity" evidence="10">
    <location>
        <begin position="38"/>
        <end position="48"/>
    </location>
</feature>
<dbReference type="SUPFAM" id="SSF55874">
    <property type="entry name" value="ATPase domain of HSP90 chaperone/DNA topoisomerase II/histidine kinase"/>
    <property type="match status" value="1"/>
</dbReference>
<evidence type="ECO:0000256" key="5">
    <source>
        <dbReference type="ARBA" id="ARBA00022679"/>
    </source>
</evidence>
<evidence type="ECO:0000256" key="8">
    <source>
        <dbReference type="ARBA" id="ARBA00022989"/>
    </source>
</evidence>
<dbReference type="InterPro" id="IPR036890">
    <property type="entry name" value="HATPase_C_sf"/>
</dbReference>
<dbReference type="SUPFAM" id="SSF48371">
    <property type="entry name" value="ARM repeat"/>
    <property type="match status" value="1"/>
</dbReference>
<keyword evidence="8" id="KW-1133">Transmembrane helix</keyword>
<comment type="caution">
    <text evidence="12">The sequence shown here is derived from an EMBL/GenBank/DDBJ whole genome shotgun (WGS) entry which is preliminary data.</text>
</comment>
<evidence type="ECO:0000313" key="13">
    <source>
        <dbReference type="Proteomes" id="UP000238823"/>
    </source>
</evidence>
<dbReference type="PANTHER" id="PTHR45436">
    <property type="entry name" value="SENSOR HISTIDINE KINASE YKOH"/>
    <property type="match status" value="1"/>
</dbReference>
<sequence length="417" mass="45881">MSARPSKRKPSASSKKGASKSRSTKRGKPAVEPESETDAGAQADAGAEGEPKPKSATKQQQDDRNWNDRSAAVSAMIDELHSHPSAQRVRAIAESLLVYSEDPKWEVRLLVARALAYLEHPDYAVIAARLDTDDNSFVAKAARGSAAKRRELDFAYQAKTDEIDEVTIELRKLREAYGERVASAAERIADQKYRLLTNETTHEMRTVVASLLDALTKLHASLEQSNTSKNVYERTLRIARERTNFLQLMLDDTKRLVDEPKLECEGVPVVAMLEKVAEIVRDALDIPPGVSFEVEAGIPSTTSVHAPRVRLLQAMSSLAKNAIEAVEGEGRVTLSATIPRRGWVRLSVEDNGYGMGPEEIRQALLPMVSSKKDDKHTGVGLPLAKKIIERECHGTFEIESTPDAGTSVICMFPTIED</sequence>
<dbReference type="RefSeq" id="WP_106091132.1">
    <property type="nucleotide sequence ID" value="NZ_PVNL01000083.1"/>
</dbReference>
<evidence type="ECO:0000256" key="2">
    <source>
        <dbReference type="ARBA" id="ARBA00004370"/>
    </source>
</evidence>
<accession>A0A2S9YM33</accession>
<organism evidence="12 13">
    <name type="scientific">Enhygromyxa salina</name>
    <dbReference type="NCBI Taxonomy" id="215803"/>
    <lineage>
        <taxon>Bacteria</taxon>
        <taxon>Pseudomonadati</taxon>
        <taxon>Myxococcota</taxon>
        <taxon>Polyangia</taxon>
        <taxon>Nannocystales</taxon>
        <taxon>Nannocystaceae</taxon>
        <taxon>Enhygromyxa</taxon>
    </lineage>
</organism>
<dbReference type="InterPro" id="IPR016024">
    <property type="entry name" value="ARM-type_fold"/>
</dbReference>
<dbReference type="GO" id="GO:0005886">
    <property type="term" value="C:plasma membrane"/>
    <property type="evidence" value="ECO:0007669"/>
    <property type="project" value="TreeGrafter"/>
</dbReference>
<dbReference type="InterPro" id="IPR003594">
    <property type="entry name" value="HATPase_dom"/>
</dbReference>
<dbReference type="Gene3D" id="3.30.565.10">
    <property type="entry name" value="Histidine kinase-like ATPase, C-terminal domain"/>
    <property type="match status" value="1"/>
</dbReference>
<keyword evidence="7 12" id="KW-0418">Kinase</keyword>
<dbReference type="EC" id="2.7.13.3" evidence="3"/>